<dbReference type="HAMAP" id="MF_00652">
    <property type="entry name" value="UPF0246"/>
    <property type="match status" value="1"/>
</dbReference>
<organism evidence="2 3">
    <name type="scientific">Gammaproteobacteria bacterium LSUCC0057</name>
    <dbReference type="NCBI Taxonomy" id="2559237"/>
    <lineage>
        <taxon>Bacteria</taxon>
        <taxon>Pseudomonadati</taxon>
        <taxon>Pseudomonadota</taxon>
        <taxon>Gammaproteobacteria</taxon>
        <taxon>Cellvibrionales</taxon>
        <taxon>Porticoccaceae</taxon>
        <taxon>SAR92 clade</taxon>
    </lineage>
</organism>
<evidence type="ECO:0000313" key="3">
    <source>
        <dbReference type="Proteomes" id="UP000298133"/>
    </source>
</evidence>
<evidence type="ECO:0000313" key="2">
    <source>
        <dbReference type="EMBL" id="TFH67975.1"/>
    </source>
</evidence>
<dbReference type="EMBL" id="SPIA01000002">
    <property type="protein sequence ID" value="TFH67975.1"/>
    <property type="molecule type" value="Genomic_DNA"/>
</dbReference>
<reference evidence="2 3" key="1">
    <citation type="submission" date="2019-03" db="EMBL/GenBank/DDBJ databases">
        <title>Draft genome of Gammaproteobacteria bacterium LSUCC0057, a member of the SAR92 clade.</title>
        <authorList>
            <person name="Lanclos V.C."/>
            <person name="Doiron C."/>
            <person name="Henson M.W."/>
            <person name="Thrash J.C."/>
        </authorList>
    </citation>
    <scope>NUCLEOTIDE SEQUENCE [LARGE SCALE GENOMIC DNA]</scope>
    <source>
        <strain evidence="2 3">LSUCC0057</strain>
    </source>
</reference>
<dbReference type="PANTHER" id="PTHR30283">
    <property type="entry name" value="PEROXIDE STRESS RESPONSE PROTEIN YAAA"/>
    <property type="match status" value="1"/>
</dbReference>
<accession>A0A4Y8UGM8</accession>
<dbReference type="AlphaFoldDB" id="A0A4Y8UGM8"/>
<protein>
    <recommendedName>
        <fullName evidence="1">UPF0246 protein E3W66_06935</fullName>
    </recommendedName>
</protein>
<dbReference type="InterPro" id="IPR005583">
    <property type="entry name" value="YaaA"/>
</dbReference>
<proteinExistence type="inferred from homology"/>
<comment type="similarity">
    <text evidence="1">Belongs to the UPF0246 family.</text>
</comment>
<comment type="caution">
    <text evidence="2">The sequence shown here is derived from an EMBL/GenBank/DDBJ whole genome shotgun (WGS) entry which is preliminary data.</text>
</comment>
<dbReference type="NCBIfam" id="NF002542">
    <property type="entry name" value="PRK02101.1-3"/>
    <property type="match status" value="1"/>
</dbReference>
<dbReference type="OrthoDB" id="9777133at2"/>
<gene>
    <name evidence="2" type="primary">yaaA</name>
    <name evidence="2" type="ORF">E3W66_06935</name>
</gene>
<dbReference type="GO" id="GO:0005829">
    <property type="term" value="C:cytosol"/>
    <property type="evidence" value="ECO:0007669"/>
    <property type="project" value="TreeGrafter"/>
</dbReference>
<dbReference type="GO" id="GO:0033194">
    <property type="term" value="P:response to hydroperoxide"/>
    <property type="evidence" value="ECO:0007669"/>
    <property type="project" value="TreeGrafter"/>
</dbReference>
<dbReference type="Pfam" id="PF03883">
    <property type="entry name" value="H2O2_YaaD"/>
    <property type="match status" value="1"/>
</dbReference>
<name>A0A4Y8UGM8_9GAMM</name>
<dbReference type="Proteomes" id="UP000298133">
    <property type="component" value="Unassembled WGS sequence"/>
</dbReference>
<dbReference type="PANTHER" id="PTHR30283:SF4">
    <property type="entry name" value="PEROXIDE STRESS RESISTANCE PROTEIN YAAA"/>
    <property type="match status" value="1"/>
</dbReference>
<keyword evidence="3" id="KW-1185">Reference proteome</keyword>
<sequence length="260" mass="29251">MLIVISPAKKLDSGNRDWPPHYPPLSQPQQLAETRQLIAELQQLSPVEVGGLMKLSDKLAALNYSRFQQWAEPLTPSSAQPALFAFQGDVYQGLDAQQLSVADLHWAQQHLRILSGLYGVLRPLDLMLPYRLEMGTKFTTARGTDLYQFWGDSITAQLNDSLAEQAQPLVVNLASNEYFRAVKPAQLQAEVVTPQFYDRKNGQYKIISFYAKRARGAMAAFIIQNRCRDSAELHAFDADGYRYNAALSSPQKPAFCRELE</sequence>
<evidence type="ECO:0000256" key="1">
    <source>
        <dbReference type="HAMAP-Rule" id="MF_00652"/>
    </source>
</evidence>